<keyword evidence="2" id="KW-1185">Reference proteome</keyword>
<comment type="caution">
    <text evidence="1">The sequence shown here is derived from an EMBL/GenBank/DDBJ whole genome shotgun (WGS) entry which is preliminary data.</text>
</comment>
<sequence>MAGSIGIRCRNNTAVICQLHSRTHGAKTDLGVRKAVIDSSTWSYDELIAAGLKKGANCWVSVAIIAGVANHESGSNFTLQKDASFTLVYTLSSGAATPSQTFTELSGYGFNKRDDCWLSVDVEAGRANHESGENFALRKNTPVIANYTLLDTIWFPSWSQGADKPWTKDGNR</sequence>
<protein>
    <submittedName>
        <fullName evidence="1">Uncharacterized protein</fullName>
    </submittedName>
</protein>
<evidence type="ECO:0000313" key="2">
    <source>
        <dbReference type="Proteomes" id="UP000696573"/>
    </source>
</evidence>
<dbReference type="EMBL" id="CABFNQ020000765">
    <property type="protein sequence ID" value="CAH0042182.1"/>
    <property type="molecule type" value="Genomic_DNA"/>
</dbReference>
<dbReference type="AlphaFoldDB" id="A0A9N9W3L1"/>
<proteinExistence type="predicted"/>
<evidence type="ECO:0000313" key="1">
    <source>
        <dbReference type="EMBL" id="CAH0042182.1"/>
    </source>
</evidence>
<gene>
    <name evidence="1" type="ORF">CRHIZ90672A_00016609</name>
</gene>
<dbReference type="Proteomes" id="UP000696573">
    <property type="component" value="Unassembled WGS sequence"/>
</dbReference>
<accession>A0A9N9W3L1</accession>
<organism evidence="1 2">
    <name type="scientific">Clonostachys rhizophaga</name>
    <dbReference type="NCBI Taxonomy" id="160324"/>
    <lineage>
        <taxon>Eukaryota</taxon>
        <taxon>Fungi</taxon>
        <taxon>Dikarya</taxon>
        <taxon>Ascomycota</taxon>
        <taxon>Pezizomycotina</taxon>
        <taxon>Sordariomycetes</taxon>
        <taxon>Hypocreomycetidae</taxon>
        <taxon>Hypocreales</taxon>
        <taxon>Bionectriaceae</taxon>
        <taxon>Clonostachys</taxon>
    </lineage>
</organism>
<dbReference type="OrthoDB" id="5413656at2759"/>
<name>A0A9N9W3L1_9HYPO</name>
<reference evidence="1" key="1">
    <citation type="submission" date="2021-10" db="EMBL/GenBank/DDBJ databases">
        <authorList>
            <person name="Piombo E."/>
        </authorList>
    </citation>
    <scope>NUCLEOTIDE SEQUENCE</scope>
</reference>